<dbReference type="AlphaFoldDB" id="A0A2V1GZQ2"/>
<gene>
    <name evidence="6" type="ORF">DC094_14360</name>
</gene>
<dbReference type="EMBL" id="QDDL01000006">
    <property type="protein sequence ID" value="PVZ67619.1"/>
    <property type="molecule type" value="Genomic_DNA"/>
</dbReference>
<protein>
    <recommendedName>
        <fullName evidence="5">Cytochrome c domain-containing protein</fullName>
    </recommendedName>
</protein>
<name>A0A2V1GZQ2_9GAMM</name>
<keyword evidence="7" id="KW-1185">Reference proteome</keyword>
<evidence type="ECO:0000256" key="2">
    <source>
        <dbReference type="ARBA" id="ARBA00022723"/>
    </source>
</evidence>
<dbReference type="SUPFAM" id="SSF46626">
    <property type="entry name" value="Cytochrome c"/>
    <property type="match status" value="1"/>
</dbReference>
<evidence type="ECO:0000259" key="5">
    <source>
        <dbReference type="PROSITE" id="PS51007"/>
    </source>
</evidence>
<proteinExistence type="predicted"/>
<dbReference type="InterPro" id="IPR036909">
    <property type="entry name" value="Cyt_c-like_dom_sf"/>
</dbReference>
<dbReference type="InterPro" id="IPR013783">
    <property type="entry name" value="Ig-like_fold"/>
</dbReference>
<evidence type="ECO:0000313" key="7">
    <source>
        <dbReference type="Proteomes" id="UP000244906"/>
    </source>
</evidence>
<dbReference type="PROSITE" id="PS51007">
    <property type="entry name" value="CYTC"/>
    <property type="match status" value="2"/>
</dbReference>
<feature type="domain" description="Cytochrome c" evidence="5">
    <location>
        <begin position="339"/>
        <end position="460"/>
    </location>
</feature>
<dbReference type="PROSITE" id="PS51257">
    <property type="entry name" value="PROKAR_LIPOPROTEIN"/>
    <property type="match status" value="1"/>
</dbReference>
<evidence type="ECO:0000313" key="6">
    <source>
        <dbReference type="EMBL" id="PVZ67619.1"/>
    </source>
</evidence>
<evidence type="ECO:0000256" key="4">
    <source>
        <dbReference type="PROSITE-ProRule" id="PRU00433"/>
    </source>
</evidence>
<evidence type="ECO:0000256" key="3">
    <source>
        <dbReference type="ARBA" id="ARBA00023004"/>
    </source>
</evidence>
<sequence length="759" mass="85078">MRSLTVSITLAVLATVTGCGELPGEFPDQEEICSFDAAREVERAASAASFETPIISEMLVNGTLVWQPGSSNQVAPGLAPGDIVTLRGDHLGKGTDTDFSKIMIGKTRILETDLTMYQQKLAISDQVNYETPDIQDTWPKNIKSWNENEVQFKVPEHASSGPLILQVQKRTGYLESLIRPGESHNVINALTSRIIDDEFQHDCDVVSTLSDPKSAVPIAVIVNNPEFDNWLAEGRQVFWSYDYNIGTAHSVRNLDWTKIFDYKSKDPVTGEIADPTKLFGAHPTVAGQVPSEAIDDVYFDRYPMPNPIPGFLNTQPQFFKGNTRDSGWAGYRYAESNQPYKGKGERIGFNCASCHGYKIAYEAAPGQMETKVFPGMTNPLWSMKWTLLDKFEGIVASEEGPSWDSGKKYINKTALLYSMPQGAGEHNLVRGNGEGSLTDNDYQFSPIVIPNVTNYMMIRRSLSHTESYVGFEGSYIHSEEPDGAMGAMYRQPLQALTSYMTELDENDDLLRNLGMYRWLKWKGRLNGQIGLDPGEGLFVQNDLTSYPAIVQAVDRGKQSFDAACASCHKDAFGGYSTEKMVRLDKVGRFFAPTIYQKETQSIRATFLRNLYWNSHRGLLSDGHVKNLEDLVDPARCEEGSDLYNQYYTLHQPDYPALGSADHPEPYPAHNRKGDVFRVPKSPDTIAGRKSNRFIERHKYFSSVDWDPNFYYWDYQKMRAEYGPDEMKTAGPIGMPAAPHPWCAGSADEVDDMVQYLLTL</sequence>
<comment type="caution">
    <text evidence="6">The sequence shown here is derived from an EMBL/GenBank/DDBJ whole genome shotgun (WGS) entry which is preliminary data.</text>
</comment>
<evidence type="ECO:0000256" key="1">
    <source>
        <dbReference type="ARBA" id="ARBA00022617"/>
    </source>
</evidence>
<dbReference type="InterPro" id="IPR009056">
    <property type="entry name" value="Cyt_c-like_dom"/>
</dbReference>
<keyword evidence="2 4" id="KW-0479">Metal-binding</keyword>
<keyword evidence="1 4" id="KW-0349">Heme</keyword>
<organism evidence="6 7">
    <name type="scientific">Pelagibaculum spongiae</name>
    <dbReference type="NCBI Taxonomy" id="2080658"/>
    <lineage>
        <taxon>Bacteria</taxon>
        <taxon>Pseudomonadati</taxon>
        <taxon>Pseudomonadota</taxon>
        <taxon>Gammaproteobacteria</taxon>
        <taxon>Oceanospirillales</taxon>
        <taxon>Pelagibaculum</taxon>
    </lineage>
</organism>
<dbReference type="GO" id="GO:0020037">
    <property type="term" value="F:heme binding"/>
    <property type="evidence" value="ECO:0007669"/>
    <property type="project" value="InterPro"/>
</dbReference>
<reference evidence="6 7" key="1">
    <citation type="submission" date="2018-04" db="EMBL/GenBank/DDBJ databases">
        <title>Thalassorhabdus spongiae gen. nov., sp. nov., isolated from a marine sponge in South-West Iceland.</title>
        <authorList>
            <person name="Knobloch S."/>
            <person name="Daussin A."/>
            <person name="Johannsson R."/>
            <person name="Marteinsson V.T."/>
        </authorList>
    </citation>
    <scope>NUCLEOTIDE SEQUENCE [LARGE SCALE GENOMIC DNA]</scope>
    <source>
        <strain evidence="6 7">Hp12</strain>
    </source>
</reference>
<dbReference type="OrthoDB" id="333274at2"/>
<dbReference type="Proteomes" id="UP000244906">
    <property type="component" value="Unassembled WGS sequence"/>
</dbReference>
<dbReference type="RefSeq" id="WP_116687815.1">
    <property type="nucleotide sequence ID" value="NZ_CAWNYD010000006.1"/>
</dbReference>
<dbReference type="Gene3D" id="2.60.40.10">
    <property type="entry name" value="Immunoglobulins"/>
    <property type="match status" value="1"/>
</dbReference>
<accession>A0A2V1GZQ2</accession>
<dbReference type="GO" id="GO:0046872">
    <property type="term" value="F:metal ion binding"/>
    <property type="evidence" value="ECO:0007669"/>
    <property type="project" value="UniProtKB-KW"/>
</dbReference>
<dbReference type="GO" id="GO:0009055">
    <property type="term" value="F:electron transfer activity"/>
    <property type="evidence" value="ECO:0007669"/>
    <property type="project" value="InterPro"/>
</dbReference>
<feature type="domain" description="Cytochrome c" evidence="5">
    <location>
        <begin position="551"/>
        <end position="759"/>
    </location>
</feature>
<keyword evidence="3 4" id="KW-0408">Iron</keyword>